<keyword evidence="2" id="KW-1185">Reference proteome</keyword>
<accession>B0PBQ3</accession>
<comment type="caution">
    <text evidence="1">The sequence shown here is derived from an EMBL/GenBank/DDBJ whole genome shotgun (WGS) entry which is preliminary data.</text>
</comment>
<sequence length="73" mass="8673">MSTDSSVFKRLRPRADGYLYYIQKIARNQDEIVVQELTKAEQIPLRARGEMPIIRNGQPVLKNRKEHRYELFP</sequence>
<organism evidence="1 2">
    <name type="scientific">Anaerotruncus colihominis DSM 17241</name>
    <dbReference type="NCBI Taxonomy" id="445972"/>
    <lineage>
        <taxon>Bacteria</taxon>
        <taxon>Bacillati</taxon>
        <taxon>Bacillota</taxon>
        <taxon>Clostridia</taxon>
        <taxon>Eubacteriales</taxon>
        <taxon>Oscillospiraceae</taxon>
        <taxon>Anaerotruncus</taxon>
    </lineage>
</organism>
<evidence type="ECO:0000313" key="2">
    <source>
        <dbReference type="Proteomes" id="UP000003803"/>
    </source>
</evidence>
<protein>
    <submittedName>
        <fullName evidence="1">Uncharacterized protein</fullName>
    </submittedName>
</protein>
<proteinExistence type="predicted"/>
<dbReference type="EMBL" id="ABGD02000018">
    <property type="protein sequence ID" value="EDS11028.1"/>
    <property type="molecule type" value="Genomic_DNA"/>
</dbReference>
<dbReference type="Proteomes" id="UP000003803">
    <property type="component" value="Unassembled WGS sequence"/>
</dbReference>
<dbReference type="AlphaFoldDB" id="B0PBQ3"/>
<name>B0PBQ3_9FIRM</name>
<evidence type="ECO:0000313" key="1">
    <source>
        <dbReference type="EMBL" id="EDS11028.1"/>
    </source>
</evidence>
<reference evidence="1" key="1">
    <citation type="submission" date="2007-11" db="EMBL/GenBank/DDBJ databases">
        <authorList>
            <person name="Fulton L."/>
            <person name="Clifton S."/>
            <person name="Fulton B."/>
            <person name="Xu J."/>
            <person name="Minx P."/>
            <person name="Pepin K.H."/>
            <person name="Johnson M."/>
            <person name="Thiruvilangam P."/>
            <person name="Bhonagiri V."/>
            <person name="Nash W.E."/>
            <person name="Mardis E.R."/>
            <person name="Wilson R.K."/>
        </authorList>
    </citation>
    <scope>NUCLEOTIDE SEQUENCE [LARGE SCALE GENOMIC DNA]</scope>
    <source>
        <strain evidence="1">DSM 17241</strain>
    </source>
</reference>
<dbReference type="HOGENOM" id="CLU_2696426_0_0_9"/>
<gene>
    <name evidence="1" type="ORF">ANACOL_02211</name>
</gene>
<reference evidence="1" key="2">
    <citation type="submission" date="2013-09" db="EMBL/GenBank/DDBJ databases">
        <title>Draft genome sequence of Anaerotruncus colihominis(DSM 17241).</title>
        <authorList>
            <person name="Sudarsanam P."/>
            <person name="Ley R."/>
            <person name="Guruge J."/>
            <person name="Turnbaugh P.J."/>
            <person name="Mahowald M."/>
            <person name="Liep D."/>
            <person name="Gordon J."/>
        </authorList>
    </citation>
    <scope>NUCLEOTIDE SEQUENCE</scope>
    <source>
        <strain evidence="1">DSM 17241</strain>
    </source>
</reference>